<evidence type="ECO:0000313" key="2">
    <source>
        <dbReference type="EMBL" id="SPD59223.1"/>
    </source>
</evidence>
<dbReference type="Proteomes" id="UP000255168">
    <property type="component" value="Plasmid II"/>
</dbReference>
<keyword evidence="4" id="KW-1185">Reference proteome</keyword>
<dbReference type="AlphaFoldDB" id="A0A375HPD1"/>
<organism evidence="2 3">
    <name type="scientific">Cupriavidus neocaledonicus</name>
    <dbReference type="NCBI Taxonomy" id="1040979"/>
    <lineage>
        <taxon>Bacteria</taxon>
        <taxon>Pseudomonadati</taxon>
        <taxon>Pseudomonadota</taxon>
        <taxon>Betaproteobacteria</taxon>
        <taxon>Burkholderiales</taxon>
        <taxon>Burkholderiaceae</taxon>
        <taxon>Cupriavidus</taxon>
    </lineage>
</organism>
<proteinExistence type="predicted"/>
<accession>A0A375HPD1</accession>
<keyword evidence="2" id="KW-0614">Plasmid</keyword>
<evidence type="ECO:0000313" key="4">
    <source>
        <dbReference type="Proteomes" id="UP000256710"/>
    </source>
</evidence>
<protein>
    <submittedName>
        <fullName evidence="2">Uncharacterized protein</fullName>
    </submittedName>
</protein>
<dbReference type="EMBL" id="LT984807">
    <property type="protein sequence ID" value="SPD59223.1"/>
    <property type="molecule type" value="Genomic_DNA"/>
</dbReference>
<evidence type="ECO:0000313" key="1">
    <source>
        <dbReference type="EMBL" id="SOZ39106.1"/>
    </source>
</evidence>
<dbReference type="EMBL" id="OFTC01000036">
    <property type="protein sequence ID" value="SOZ39106.1"/>
    <property type="molecule type" value="Genomic_DNA"/>
</dbReference>
<evidence type="ECO:0000313" key="3">
    <source>
        <dbReference type="Proteomes" id="UP000255168"/>
    </source>
</evidence>
<reference evidence="3 4" key="1">
    <citation type="submission" date="2018-01" db="EMBL/GenBank/DDBJ databases">
        <authorList>
            <person name="Clerissi C."/>
        </authorList>
    </citation>
    <scope>NUCLEOTIDE SEQUENCE [LARGE SCALE GENOMIC DNA]</scope>
    <source>
        <strain evidence="1">Cupriavidus taiwanensis STM 6082</strain>
        <strain evidence="2">Cupriavidus taiwanensis STM 6160</strain>
        <plasmid evidence="3">ii</plasmid>
        <plasmid evidence="2">II</plasmid>
    </source>
</reference>
<dbReference type="Proteomes" id="UP000256710">
    <property type="component" value="Unassembled WGS sequence"/>
</dbReference>
<name>A0A375HPD1_9BURK</name>
<sequence>MAGTAPLCQWRGPARAQVARDLGSALRQHAMARAREHDQFGIRNAVGQPLAVRKRAILVCAAMDHERPATHLCQRAALVGAADRLPCPRHRAMVRCLAQPQPPFAAGNGFQQCPRCRGLEPSHRVQLRRAGNQQQFRGHRLSRMLVRTGKIIQRHGNAHAPSGQHERAAHVAAERAAQHFGAGIERASPRIGRWHRLAASGQVGQDEGAAVGQLPRQRHPRAARALYAMHRNHRHRALPCDQYVIFRHDASPNTSNILVG</sequence>
<gene>
    <name evidence="1" type="ORF">CBM2605_B130403</name>
    <name evidence="2" type="ORF">CBM2607_MP10625</name>
</gene>
<geneLocation type="plasmid" evidence="2">
    <name>II</name>
</geneLocation>
<geneLocation type="plasmid" evidence="3">
    <name>ii</name>
</geneLocation>